<dbReference type="InterPro" id="IPR000073">
    <property type="entry name" value="AB_hydrolase_1"/>
</dbReference>
<protein>
    <submittedName>
        <fullName evidence="2">Alpha/beta-hydrolase</fullName>
    </submittedName>
</protein>
<evidence type="ECO:0000313" key="3">
    <source>
        <dbReference type="Proteomes" id="UP000803844"/>
    </source>
</evidence>
<dbReference type="InterPro" id="IPR052897">
    <property type="entry name" value="Sec-Metab_Biosynth_Hydrolase"/>
</dbReference>
<keyword evidence="3" id="KW-1185">Reference proteome</keyword>
<proteinExistence type="predicted"/>
<dbReference type="SUPFAM" id="SSF53474">
    <property type="entry name" value="alpha/beta-Hydrolases"/>
    <property type="match status" value="1"/>
</dbReference>
<dbReference type="EMBL" id="MU032346">
    <property type="protein sequence ID" value="KAF3766652.1"/>
    <property type="molecule type" value="Genomic_DNA"/>
</dbReference>
<reference evidence="2" key="1">
    <citation type="journal article" date="2020" name="Phytopathology">
        <title>Genome sequence of the chestnut blight fungus Cryphonectria parasitica EP155: A fundamental resource for an archetypical invasive plant pathogen.</title>
        <authorList>
            <person name="Crouch J.A."/>
            <person name="Dawe A."/>
            <person name="Aerts A."/>
            <person name="Barry K."/>
            <person name="Churchill A.C.L."/>
            <person name="Grimwood J."/>
            <person name="Hillman B."/>
            <person name="Milgroom M.G."/>
            <person name="Pangilinan J."/>
            <person name="Smith M."/>
            <person name="Salamov A."/>
            <person name="Schmutz J."/>
            <person name="Yadav J."/>
            <person name="Grigoriev I.V."/>
            <person name="Nuss D."/>
        </authorList>
    </citation>
    <scope>NUCLEOTIDE SEQUENCE</scope>
    <source>
        <strain evidence="2">EP155</strain>
    </source>
</reference>
<dbReference type="RefSeq" id="XP_040777613.1">
    <property type="nucleotide sequence ID" value="XM_040916854.1"/>
</dbReference>
<name>A0A9P5CQP2_CRYP1</name>
<dbReference type="Pfam" id="PF12697">
    <property type="entry name" value="Abhydrolase_6"/>
    <property type="match status" value="1"/>
</dbReference>
<evidence type="ECO:0000313" key="2">
    <source>
        <dbReference type="EMBL" id="KAF3766652.1"/>
    </source>
</evidence>
<dbReference type="Gene3D" id="3.40.50.1820">
    <property type="entry name" value="alpha/beta hydrolase"/>
    <property type="match status" value="1"/>
</dbReference>
<dbReference type="GeneID" id="63833983"/>
<organism evidence="2 3">
    <name type="scientific">Cryphonectria parasitica (strain ATCC 38755 / EP155)</name>
    <dbReference type="NCBI Taxonomy" id="660469"/>
    <lineage>
        <taxon>Eukaryota</taxon>
        <taxon>Fungi</taxon>
        <taxon>Dikarya</taxon>
        <taxon>Ascomycota</taxon>
        <taxon>Pezizomycotina</taxon>
        <taxon>Sordariomycetes</taxon>
        <taxon>Sordariomycetidae</taxon>
        <taxon>Diaporthales</taxon>
        <taxon>Cryphonectriaceae</taxon>
        <taxon>Cryphonectria-Endothia species complex</taxon>
        <taxon>Cryphonectria</taxon>
    </lineage>
</organism>
<dbReference type="PANTHER" id="PTHR37017">
    <property type="entry name" value="AB HYDROLASE-1 DOMAIN-CONTAINING PROTEIN-RELATED"/>
    <property type="match status" value="1"/>
</dbReference>
<evidence type="ECO:0000259" key="1">
    <source>
        <dbReference type="Pfam" id="PF12697"/>
    </source>
</evidence>
<dbReference type="OrthoDB" id="408373at2759"/>
<dbReference type="PANTHER" id="PTHR37017:SF3">
    <property type="entry name" value="AB HYDROLASE-1 DOMAIN-CONTAINING PROTEIN"/>
    <property type="match status" value="1"/>
</dbReference>
<dbReference type="Proteomes" id="UP000803844">
    <property type="component" value="Unassembled WGS sequence"/>
</dbReference>
<dbReference type="AlphaFoldDB" id="A0A9P5CQP2"/>
<dbReference type="InterPro" id="IPR029058">
    <property type="entry name" value="AB_hydrolase_fold"/>
</dbReference>
<accession>A0A9P5CQP2</accession>
<gene>
    <name evidence="2" type="ORF">M406DRAFT_252545</name>
</gene>
<comment type="caution">
    <text evidence="2">The sequence shown here is derived from an EMBL/GenBank/DDBJ whole genome shotgun (WGS) entry which is preliminary data.</text>
</comment>
<feature type="domain" description="AB hydrolase-1" evidence="1">
    <location>
        <begin position="7"/>
        <end position="236"/>
    </location>
</feature>
<sequence length="245" mass="26293">MPTTTDIVLVPGYWEGPTVWRGVVPGLEKDGFNVTTIKLLSTGTPASESPKSPSMYDDIDVIRKAIEEIVDQGKNVVLVGHSAGAFLGSHALQNLTPKAREEGGKPGAGAVVKLAFIAGALFPPGHEHGPAPFMNVQGDKLFCKAPRDLLFNDIVSDEEAQSEVEKLSFQSGFGWDNTIQYAGWLEIPSAYLVCEKDACFPPPLQRQIAEGAKSSPIEFCDAGHMAPITQSKVVVDFIVRTAKSV</sequence>